<gene>
    <name evidence="2" type="ORF">A19Y_2717</name>
</gene>
<evidence type="ECO:0000256" key="1">
    <source>
        <dbReference type="SAM" id="Phobius"/>
    </source>
</evidence>
<evidence type="ECO:0000313" key="2">
    <source>
        <dbReference type="EMBL" id="KEI67599.1"/>
    </source>
</evidence>
<keyword evidence="3" id="KW-1185">Reference proteome</keyword>
<accession>A0A073CH07</accession>
<organism evidence="2 3">
    <name type="scientific">Planktothrix agardhii (strain NIVA-CYA 126/8)</name>
    <dbReference type="NCBI Taxonomy" id="388467"/>
    <lineage>
        <taxon>Bacteria</taxon>
        <taxon>Bacillati</taxon>
        <taxon>Cyanobacteriota</taxon>
        <taxon>Cyanophyceae</taxon>
        <taxon>Oscillatoriophycideae</taxon>
        <taxon>Oscillatoriales</taxon>
        <taxon>Microcoleaceae</taxon>
        <taxon>Planktothrix</taxon>
    </lineage>
</organism>
<keyword evidence="1" id="KW-0472">Membrane</keyword>
<reference evidence="2 3" key="1">
    <citation type="journal article" date="2014" name="Appl. Environ. Microbiol.">
        <title>Elucidation of insertion elements encoded on plasmids and in vitro construction of shuttle vectors from the toxic cyanobacterium Planktothrix.</title>
        <authorList>
            <person name="Christiansen G."/>
            <person name="Goesmann A."/>
            <person name="Kurmayer R."/>
        </authorList>
    </citation>
    <scope>NUCLEOTIDE SEQUENCE [LARGE SCALE GENOMIC DNA]</scope>
    <source>
        <strain evidence="2 3">NIVA-CYA 126/8</strain>
    </source>
</reference>
<sequence length="70" mass="7314">MAMLVPSLFSLAISVVAALLSLSTNEEIVQVMARGVAAISLVVSLVLAPWLMLLILSVPVIGVKLVKNAE</sequence>
<evidence type="ECO:0000313" key="3">
    <source>
        <dbReference type="Proteomes" id="UP000027395"/>
    </source>
</evidence>
<dbReference type="HOGENOM" id="CLU_196744_1_0_3"/>
<keyword evidence="1" id="KW-0812">Transmembrane</keyword>
<dbReference type="PATRIC" id="fig|388467.6.peg.2666"/>
<dbReference type="EMBL" id="CM002803">
    <property type="protein sequence ID" value="KEI67599.1"/>
    <property type="molecule type" value="Genomic_DNA"/>
</dbReference>
<dbReference type="Proteomes" id="UP000027395">
    <property type="component" value="Chromosome"/>
</dbReference>
<name>A0A073CH07_PLAA1</name>
<keyword evidence="1" id="KW-1133">Transmembrane helix</keyword>
<protein>
    <submittedName>
        <fullName evidence="2">Uncharacterized protein</fullName>
    </submittedName>
</protein>
<proteinExistence type="predicted"/>
<feature type="transmembrane region" description="Helical" evidence="1">
    <location>
        <begin position="35"/>
        <end position="61"/>
    </location>
</feature>
<dbReference type="AlphaFoldDB" id="A0A073CH07"/>